<protein>
    <submittedName>
        <fullName evidence="1">Right-handed parallel beta-helix repeat-containing protein</fullName>
    </submittedName>
</protein>
<sequence length="917" mass="94338">PLGDPFATGNTIQQDAYLTSTAVTSTRTTTTKTTVKTITSLFEEGMEGWDIEAAMLVPGVDQYLDVSLIAGYYSFDNQPFGPQRGGSGNTEGWKLGIEVRPVPALVLTATWYDDEGLTGSDWVAGVGLQIPLGKDWKDAFKSRRRHLAERLAEPVARQNAAIKTSRSVDVDQEVSQTSSTRTAVVRRVVSEGQGRITIKEDIVFVNNGGDVGNGIQTGSDITGDGTAEQPFETIQKGADLAATNHVDNQKTWTVYTQGAGAHGGIGYGESVSIGSSTAFISSATSIVSPIGGSFGTGDRPTVFGGFAGDASLFVAGSSPSTFVGISGYEIQGGYDDDSMSPPHPSVVAQAAGDGIHLRDVDRVEIVDNIIAEAEDDGVQLYHQDVLEALFEDNRIVDTVDENGIEIDTYGSDINFMSFVNNTITGNGDDGVDLDIEGGLNGWFVDNNVSDNGANGINVGVGRDLIANIVGNTVSDNEDDGFYSFVGGDFIGSVVENSASNNGASGLNFEVLGSMTAGVIGNVADSNDRAGIQVLANQFTGSMAFNEVTNSDFTVGMLVYLTGNYTGDFVNNSGLNNYAGSFLLTLGSDGDFIGNLSYNSATGDDVGISLSMDALNLYGNVVGNNMSNNGSTGIGLSLGERFHGDLSDNVVTGNGAGGGQGIVVSAADFKGNVINNDTSDNAFRGLSITIFDGGGMLSGDFEGNVIGNRSNNILSGDGIGIVAQGSFKGDVVSNIANGNRVGGISVLSFDGIEGNFSMNQTLDNSDSVGLVINTGGNGITGNITQNTSTGNGIAGFFLTANVGSNFVGSFSDNIANNNNTQNINGGGGIVVNIDGMWAGDTQNNVSNNNLGVGFRINVSGGFTGTASGNSSNLNDVGFSTGAILGLGAGAVTGPNTATGNTVFDFESPAGSAILTPLP</sequence>
<dbReference type="Gene3D" id="2.40.160.160">
    <property type="entry name" value="Inverse autotransporter, beta-domain"/>
    <property type="match status" value="1"/>
</dbReference>
<keyword evidence="2" id="KW-1185">Reference proteome</keyword>
<dbReference type="InterPro" id="IPR038177">
    <property type="entry name" value="IAT_beta_sf"/>
</dbReference>
<feature type="non-terminal residue" evidence="1">
    <location>
        <position position="1"/>
    </location>
</feature>
<proteinExistence type="predicted"/>
<dbReference type="EMBL" id="VAUV01000019">
    <property type="protein sequence ID" value="TLD68757.1"/>
    <property type="molecule type" value="Genomic_DNA"/>
</dbReference>
<dbReference type="InterPro" id="IPR012334">
    <property type="entry name" value="Pectin_lyas_fold"/>
</dbReference>
<dbReference type="InterPro" id="IPR006626">
    <property type="entry name" value="PbH1"/>
</dbReference>
<dbReference type="AlphaFoldDB" id="A0A5R8K8V4"/>
<comment type="caution">
    <text evidence="1">The sequence shown here is derived from an EMBL/GenBank/DDBJ whole genome shotgun (WGS) entry which is preliminary data.</text>
</comment>
<dbReference type="Gene3D" id="2.160.20.10">
    <property type="entry name" value="Single-stranded right-handed beta-helix, Pectin lyase-like"/>
    <property type="match status" value="1"/>
</dbReference>
<evidence type="ECO:0000313" key="2">
    <source>
        <dbReference type="Proteomes" id="UP000306196"/>
    </source>
</evidence>
<organism evidence="1 2">
    <name type="scientific">Phragmitibacter flavus</name>
    <dbReference type="NCBI Taxonomy" id="2576071"/>
    <lineage>
        <taxon>Bacteria</taxon>
        <taxon>Pseudomonadati</taxon>
        <taxon>Verrucomicrobiota</taxon>
        <taxon>Verrucomicrobiia</taxon>
        <taxon>Verrucomicrobiales</taxon>
        <taxon>Verrucomicrobiaceae</taxon>
        <taxon>Phragmitibacter</taxon>
    </lineage>
</organism>
<dbReference type="Proteomes" id="UP000306196">
    <property type="component" value="Unassembled WGS sequence"/>
</dbReference>
<name>A0A5R8K8V4_9BACT</name>
<dbReference type="InterPro" id="IPR011050">
    <property type="entry name" value="Pectin_lyase_fold/virulence"/>
</dbReference>
<dbReference type="OrthoDB" id="245699at2"/>
<accession>A0A5R8K8V4</accession>
<dbReference type="SUPFAM" id="SSF51126">
    <property type="entry name" value="Pectin lyase-like"/>
    <property type="match status" value="1"/>
</dbReference>
<reference evidence="1 2" key="1">
    <citation type="submission" date="2019-05" db="EMBL/GenBank/DDBJ databases">
        <title>Verrucobacter flavum gen. nov., sp. nov. a new member of the family Verrucomicrobiaceae.</title>
        <authorList>
            <person name="Szuroczki S."/>
            <person name="Abbaszade G."/>
            <person name="Szabo A."/>
            <person name="Felfoldi T."/>
            <person name="Schumann P."/>
            <person name="Boka K."/>
            <person name="Keki Z."/>
            <person name="Toumi M."/>
            <person name="Toth E."/>
        </authorList>
    </citation>
    <scope>NUCLEOTIDE SEQUENCE [LARGE SCALE GENOMIC DNA]</scope>
    <source>
        <strain evidence="1 2">MG-N-17</strain>
    </source>
</reference>
<dbReference type="SMART" id="SM00710">
    <property type="entry name" value="PbH1"/>
    <property type="match status" value="9"/>
</dbReference>
<gene>
    <name evidence="1" type="ORF">FEM03_20705</name>
</gene>
<evidence type="ECO:0000313" key="1">
    <source>
        <dbReference type="EMBL" id="TLD68757.1"/>
    </source>
</evidence>